<dbReference type="InterPro" id="IPR007159">
    <property type="entry name" value="SpoVT-AbrB_dom"/>
</dbReference>
<dbReference type="SUPFAM" id="SSF89447">
    <property type="entry name" value="AbrB/MazE/MraZ-like"/>
    <property type="match status" value="1"/>
</dbReference>
<evidence type="ECO:0000259" key="1">
    <source>
        <dbReference type="SMART" id="SM00966"/>
    </source>
</evidence>
<dbReference type="Proteomes" id="UP000178059">
    <property type="component" value="Unassembled WGS sequence"/>
</dbReference>
<evidence type="ECO:0000313" key="3">
    <source>
        <dbReference type="Proteomes" id="UP000178059"/>
    </source>
</evidence>
<dbReference type="GO" id="GO:0097351">
    <property type="term" value="F:toxin sequestering activity"/>
    <property type="evidence" value="ECO:0007669"/>
    <property type="project" value="InterPro"/>
</dbReference>
<sequence length="84" mass="9606">MVTQVKKWGNSLAVRLPKSLAVNFGLKEGVKITFVPKGEGFEIVKVIKPVKLKKYTLLDMVKGITPKNRHKEFDWGKPRGKEIW</sequence>
<dbReference type="Gene3D" id="2.10.260.10">
    <property type="match status" value="1"/>
</dbReference>
<accession>A0A1F6VLU1</accession>
<dbReference type="PANTHER" id="PTHR40516:SF1">
    <property type="entry name" value="ANTITOXIN CHPS-RELATED"/>
    <property type="match status" value="1"/>
</dbReference>
<gene>
    <name evidence="2" type="ORF">A2824_00135</name>
</gene>
<feature type="domain" description="SpoVT-AbrB" evidence="1">
    <location>
        <begin position="6"/>
        <end position="51"/>
    </location>
</feature>
<dbReference type="PANTHER" id="PTHR40516">
    <property type="entry name" value="ANTITOXIN CHPS-RELATED"/>
    <property type="match status" value="1"/>
</dbReference>
<dbReference type="Pfam" id="PF04014">
    <property type="entry name" value="MazE_antitoxin"/>
    <property type="match status" value="1"/>
</dbReference>
<dbReference type="InterPro" id="IPR039052">
    <property type="entry name" value="Antitox_PemI-like"/>
</dbReference>
<dbReference type="AlphaFoldDB" id="A0A1F6VLU1"/>
<proteinExistence type="predicted"/>
<dbReference type="EMBL" id="MFTT01000007">
    <property type="protein sequence ID" value="OGI70445.1"/>
    <property type="molecule type" value="Genomic_DNA"/>
</dbReference>
<protein>
    <recommendedName>
        <fullName evidence="1">SpoVT-AbrB domain-containing protein</fullName>
    </recommendedName>
</protein>
<comment type="caution">
    <text evidence="2">The sequence shown here is derived from an EMBL/GenBank/DDBJ whole genome shotgun (WGS) entry which is preliminary data.</text>
</comment>
<dbReference type="SMART" id="SM00966">
    <property type="entry name" value="SpoVT_AbrB"/>
    <property type="match status" value="1"/>
</dbReference>
<name>A0A1F6VLU1_9BACT</name>
<reference evidence="2 3" key="1">
    <citation type="journal article" date="2016" name="Nat. Commun.">
        <title>Thousands of microbial genomes shed light on interconnected biogeochemical processes in an aquifer system.</title>
        <authorList>
            <person name="Anantharaman K."/>
            <person name="Brown C.T."/>
            <person name="Hug L.A."/>
            <person name="Sharon I."/>
            <person name="Castelle C.J."/>
            <person name="Probst A.J."/>
            <person name="Thomas B.C."/>
            <person name="Singh A."/>
            <person name="Wilkins M.J."/>
            <person name="Karaoz U."/>
            <person name="Brodie E.L."/>
            <person name="Williams K.H."/>
            <person name="Hubbard S.S."/>
            <person name="Banfield J.F."/>
        </authorList>
    </citation>
    <scope>NUCLEOTIDE SEQUENCE [LARGE SCALE GENOMIC DNA]</scope>
</reference>
<dbReference type="InterPro" id="IPR037914">
    <property type="entry name" value="SpoVT-AbrB_sf"/>
</dbReference>
<evidence type="ECO:0000313" key="2">
    <source>
        <dbReference type="EMBL" id="OGI70445.1"/>
    </source>
</evidence>
<organism evidence="2 3">
    <name type="scientific">Candidatus Nomurabacteria bacterium RIFCSPHIGHO2_01_FULL_42_16</name>
    <dbReference type="NCBI Taxonomy" id="1801743"/>
    <lineage>
        <taxon>Bacteria</taxon>
        <taxon>Candidatus Nomuraibacteriota</taxon>
    </lineage>
</organism>
<dbReference type="GO" id="GO:0003677">
    <property type="term" value="F:DNA binding"/>
    <property type="evidence" value="ECO:0007669"/>
    <property type="project" value="InterPro"/>
</dbReference>
<dbReference type="STRING" id="1801743.A2824_00135"/>